<accession>A0AAV7UUW0</accession>
<evidence type="ECO:0000256" key="1">
    <source>
        <dbReference type="SAM" id="MobiDB-lite"/>
    </source>
</evidence>
<keyword evidence="3" id="KW-1185">Reference proteome</keyword>
<name>A0AAV7UUW0_PLEWA</name>
<evidence type="ECO:0000313" key="2">
    <source>
        <dbReference type="EMBL" id="KAJ1192895.1"/>
    </source>
</evidence>
<feature type="compositionally biased region" description="Acidic residues" evidence="1">
    <location>
        <begin position="1"/>
        <end position="10"/>
    </location>
</feature>
<evidence type="ECO:0000313" key="3">
    <source>
        <dbReference type="Proteomes" id="UP001066276"/>
    </source>
</evidence>
<protein>
    <submittedName>
        <fullName evidence="2">Uncharacterized protein</fullName>
    </submittedName>
</protein>
<sequence length="87" mass="9307">MPGVSTEEENGDHPLSLWAGPDCGTPRGPAARSLTASRLRYGEYLSPSPGGITWQPHPAPEAEKGEEVVLPETHLKMPMGLQCRSAD</sequence>
<dbReference type="AlphaFoldDB" id="A0AAV7UUW0"/>
<comment type="caution">
    <text evidence="2">The sequence shown here is derived from an EMBL/GenBank/DDBJ whole genome shotgun (WGS) entry which is preliminary data.</text>
</comment>
<proteinExistence type="predicted"/>
<gene>
    <name evidence="2" type="ORF">NDU88_002201</name>
</gene>
<dbReference type="Proteomes" id="UP001066276">
    <property type="component" value="Chromosome 2_2"/>
</dbReference>
<feature type="region of interest" description="Disordered" evidence="1">
    <location>
        <begin position="1"/>
        <end position="31"/>
    </location>
</feature>
<dbReference type="EMBL" id="JANPWB010000004">
    <property type="protein sequence ID" value="KAJ1192895.1"/>
    <property type="molecule type" value="Genomic_DNA"/>
</dbReference>
<organism evidence="2 3">
    <name type="scientific">Pleurodeles waltl</name>
    <name type="common">Iberian ribbed newt</name>
    <dbReference type="NCBI Taxonomy" id="8319"/>
    <lineage>
        <taxon>Eukaryota</taxon>
        <taxon>Metazoa</taxon>
        <taxon>Chordata</taxon>
        <taxon>Craniata</taxon>
        <taxon>Vertebrata</taxon>
        <taxon>Euteleostomi</taxon>
        <taxon>Amphibia</taxon>
        <taxon>Batrachia</taxon>
        <taxon>Caudata</taxon>
        <taxon>Salamandroidea</taxon>
        <taxon>Salamandridae</taxon>
        <taxon>Pleurodelinae</taxon>
        <taxon>Pleurodeles</taxon>
    </lineage>
</organism>
<reference evidence="2" key="1">
    <citation type="journal article" date="2022" name="bioRxiv">
        <title>Sequencing and chromosome-scale assembly of the giantPleurodeles waltlgenome.</title>
        <authorList>
            <person name="Brown T."/>
            <person name="Elewa A."/>
            <person name="Iarovenko S."/>
            <person name="Subramanian E."/>
            <person name="Araus A.J."/>
            <person name="Petzold A."/>
            <person name="Susuki M."/>
            <person name="Suzuki K.-i.T."/>
            <person name="Hayashi T."/>
            <person name="Toyoda A."/>
            <person name="Oliveira C."/>
            <person name="Osipova E."/>
            <person name="Leigh N.D."/>
            <person name="Simon A."/>
            <person name="Yun M.H."/>
        </authorList>
    </citation>
    <scope>NUCLEOTIDE SEQUENCE</scope>
    <source>
        <strain evidence="2">20211129_DDA</strain>
        <tissue evidence="2">Liver</tissue>
    </source>
</reference>